<keyword evidence="2 5" id="KW-0812">Transmembrane</keyword>
<name>A0ABV7GZ14_9RHOB</name>
<evidence type="ECO:0000256" key="4">
    <source>
        <dbReference type="ARBA" id="ARBA00023136"/>
    </source>
</evidence>
<dbReference type="InterPro" id="IPR059112">
    <property type="entry name" value="CysZ/EI24"/>
</dbReference>
<dbReference type="Pfam" id="PF07264">
    <property type="entry name" value="EI24"/>
    <property type="match status" value="1"/>
</dbReference>
<sequence length="239" mass="26526">MILSDFLKAVGQLGDRRFRRVLWLGLALTVALLFGFYAVFLYGIQWVTPDTVTIPFVGEVTWVDDLLSWGSILLMLLLSFFLMVPVASAFTGLFLEDVAQAVEDRHYPALPPARNIPWTEALTDTLNFLVLLIVVNVVAFVVALFFAPFAPFIFYGVNGFLLGREYFQVAAMRRIGRQGARAAFRANVGQIWLAGGLMAVPLSVPLLNLIVPILGAATFTHLFHRVQGSSRARTSPDHR</sequence>
<evidence type="ECO:0000256" key="3">
    <source>
        <dbReference type="ARBA" id="ARBA00022989"/>
    </source>
</evidence>
<organism evidence="6 7">
    <name type="scientific">Psychromarinibacter halotolerans</name>
    <dbReference type="NCBI Taxonomy" id="1775175"/>
    <lineage>
        <taxon>Bacteria</taxon>
        <taxon>Pseudomonadati</taxon>
        <taxon>Pseudomonadota</taxon>
        <taxon>Alphaproteobacteria</taxon>
        <taxon>Rhodobacterales</taxon>
        <taxon>Paracoccaceae</taxon>
        <taxon>Psychromarinibacter</taxon>
    </lineage>
</organism>
<keyword evidence="7" id="KW-1185">Reference proteome</keyword>
<reference evidence="7" key="1">
    <citation type="journal article" date="2019" name="Int. J. Syst. Evol. Microbiol.">
        <title>The Global Catalogue of Microorganisms (GCM) 10K type strain sequencing project: providing services to taxonomists for standard genome sequencing and annotation.</title>
        <authorList>
            <consortium name="The Broad Institute Genomics Platform"/>
            <consortium name="The Broad Institute Genome Sequencing Center for Infectious Disease"/>
            <person name="Wu L."/>
            <person name="Ma J."/>
        </authorList>
    </citation>
    <scope>NUCLEOTIDE SEQUENCE [LARGE SCALE GENOMIC DNA]</scope>
    <source>
        <strain evidence="7">KCTC 52366</strain>
    </source>
</reference>
<dbReference type="EMBL" id="JBHRTB010000010">
    <property type="protein sequence ID" value="MFC3145449.1"/>
    <property type="molecule type" value="Genomic_DNA"/>
</dbReference>
<dbReference type="RefSeq" id="WP_275632407.1">
    <property type="nucleotide sequence ID" value="NZ_JARGYD010000003.1"/>
</dbReference>
<gene>
    <name evidence="6" type="ORF">ACFOGP_22200</name>
</gene>
<evidence type="ECO:0000313" key="7">
    <source>
        <dbReference type="Proteomes" id="UP001595632"/>
    </source>
</evidence>
<proteinExistence type="predicted"/>
<protein>
    <submittedName>
        <fullName evidence="6">EI24 domain-containing protein</fullName>
    </submittedName>
</protein>
<keyword evidence="4 5" id="KW-0472">Membrane</keyword>
<dbReference type="Proteomes" id="UP001595632">
    <property type="component" value="Unassembled WGS sequence"/>
</dbReference>
<accession>A0ABV7GZ14</accession>
<feature type="transmembrane region" description="Helical" evidence="5">
    <location>
        <begin position="126"/>
        <end position="146"/>
    </location>
</feature>
<feature type="transmembrane region" description="Helical" evidence="5">
    <location>
        <begin position="66"/>
        <end position="95"/>
    </location>
</feature>
<keyword evidence="3 5" id="KW-1133">Transmembrane helix</keyword>
<evidence type="ECO:0000256" key="1">
    <source>
        <dbReference type="ARBA" id="ARBA00004141"/>
    </source>
</evidence>
<evidence type="ECO:0000256" key="5">
    <source>
        <dbReference type="SAM" id="Phobius"/>
    </source>
</evidence>
<feature type="transmembrane region" description="Helical" evidence="5">
    <location>
        <begin position="206"/>
        <end position="223"/>
    </location>
</feature>
<comment type="caution">
    <text evidence="6">The sequence shown here is derived from an EMBL/GenBank/DDBJ whole genome shotgun (WGS) entry which is preliminary data.</text>
</comment>
<evidence type="ECO:0000313" key="6">
    <source>
        <dbReference type="EMBL" id="MFC3145449.1"/>
    </source>
</evidence>
<feature type="transmembrane region" description="Helical" evidence="5">
    <location>
        <begin position="21"/>
        <end position="46"/>
    </location>
</feature>
<comment type="subcellular location">
    <subcellularLocation>
        <location evidence="1">Membrane</location>
        <topology evidence="1">Multi-pass membrane protein</topology>
    </subcellularLocation>
</comment>
<evidence type="ECO:0000256" key="2">
    <source>
        <dbReference type="ARBA" id="ARBA00022692"/>
    </source>
</evidence>